<protein>
    <submittedName>
        <fullName evidence="2">Uncharacterized protein</fullName>
    </submittedName>
</protein>
<name>A0A392NY42_9FABA</name>
<dbReference type="AlphaFoldDB" id="A0A392NY42"/>
<feature type="non-terminal residue" evidence="2">
    <location>
        <position position="1"/>
    </location>
</feature>
<dbReference type="Proteomes" id="UP000265520">
    <property type="component" value="Unassembled WGS sequence"/>
</dbReference>
<comment type="caution">
    <text evidence="2">The sequence shown here is derived from an EMBL/GenBank/DDBJ whole genome shotgun (WGS) entry which is preliminary data.</text>
</comment>
<dbReference type="EMBL" id="LXQA010055216">
    <property type="protein sequence ID" value="MCI04382.1"/>
    <property type="molecule type" value="Genomic_DNA"/>
</dbReference>
<accession>A0A392NY42</accession>
<keyword evidence="3" id="KW-1185">Reference proteome</keyword>
<evidence type="ECO:0000313" key="2">
    <source>
        <dbReference type="EMBL" id="MCI04382.1"/>
    </source>
</evidence>
<organism evidence="2 3">
    <name type="scientific">Trifolium medium</name>
    <dbReference type="NCBI Taxonomy" id="97028"/>
    <lineage>
        <taxon>Eukaryota</taxon>
        <taxon>Viridiplantae</taxon>
        <taxon>Streptophyta</taxon>
        <taxon>Embryophyta</taxon>
        <taxon>Tracheophyta</taxon>
        <taxon>Spermatophyta</taxon>
        <taxon>Magnoliopsida</taxon>
        <taxon>eudicotyledons</taxon>
        <taxon>Gunneridae</taxon>
        <taxon>Pentapetalae</taxon>
        <taxon>rosids</taxon>
        <taxon>fabids</taxon>
        <taxon>Fabales</taxon>
        <taxon>Fabaceae</taxon>
        <taxon>Papilionoideae</taxon>
        <taxon>50 kb inversion clade</taxon>
        <taxon>NPAAA clade</taxon>
        <taxon>Hologalegina</taxon>
        <taxon>IRL clade</taxon>
        <taxon>Trifolieae</taxon>
        <taxon>Trifolium</taxon>
    </lineage>
</organism>
<proteinExistence type="predicted"/>
<feature type="region of interest" description="Disordered" evidence="1">
    <location>
        <begin position="1"/>
        <end position="38"/>
    </location>
</feature>
<reference evidence="2 3" key="1">
    <citation type="journal article" date="2018" name="Front. Plant Sci.">
        <title>Red Clover (Trifolium pratense) and Zigzag Clover (T. medium) - A Picture of Genomic Similarities and Differences.</title>
        <authorList>
            <person name="Dluhosova J."/>
            <person name="Istvanek J."/>
            <person name="Nedelnik J."/>
            <person name="Repkova J."/>
        </authorList>
    </citation>
    <scope>NUCLEOTIDE SEQUENCE [LARGE SCALE GENOMIC DNA]</scope>
    <source>
        <strain evidence="3">cv. 10/8</strain>
        <tissue evidence="2">Leaf</tissue>
    </source>
</reference>
<sequence>ERDEPAVTENDDLQESSSTGSHRADRRKKRQLTAFVAV</sequence>
<evidence type="ECO:0000313" key="3">
    <source>
        <dbReference type="Proteomes" id="UP000265520"/>
    </source>
</evidence>
<evidence type="ECO:0000256" key="1">
    <source>
        <dbReference type="SAM" id="MobiDB-lite"/>
    </source>
</evidence>